<dbReference type="PROSITE" id="PS50126">
    <property type="entry name" value="S1"/>
    <property type="match status" value="1"/>
</dbReference>
<evidence type="ECO:0000313" key="2">
    <source>
        <dbReference type="EMBL" id="MDM8157868.1"/>
    </source>
</evidence>
<proteinExistence type="predicted"/>
<organism evidence="2 3">
    <name type="scientific">Amedibacillus dolichus</name>
    <dbReference type="NCBI Taxonomy" id="31971"/>
    <lineage>
        <taxon>Bacteria</taxon>
        <taxon>Bacillati</taxon>
        <taxon>Bacillota</taxon>
        <taxon>Erysipelotrichia</taxon>
        <taxon>Erysipelotrichales</taxon>
        <taxon>Erysipelotrichaceae</taxon>
        <taxon>Amedibacillus</taxon>
    </lineage>
</organism>
<dbReference type="InterPro" id="IPR050437">
    <property type="entry name" value="Ribos_protein_bS1-like"/>
</dbReference>
<name>A0ABT7UE06_9FIRM</name>
<dbReference type="PANTHER" id="PTHR10724:SF10">
    <property type="entry name" value="S1 RNA-BINDING DOMAIN-CONTAINING PROTEIN 1"/>
    <property type="match status" value="1"/>
</dbReference>
<dbReference type="Gene3D" id="2.40.50.140">
    <property type="entry name" value="Nucleic acid-binding proteins"/>
    <property type="match status" value="1"/>
</dbReference>
<dbReference type="EMBL" id="JAUDCG010000049">
    <property type="protein sequence ID" value="MDM8157868.1"/>
    <property type="molecule type" value="Genomic_DNA"/>
</dbReference>
<dbReference type="PANTHER" id="PTHR10724">
    <property type="entry name" value="30S RIBOSOMAL PROTEIN S1"/>
    <property type="match status" value="1"/>
</dbReference>
<sequence>MRYSIGDVVEGVVTGIKPYGAFVSLDSSHNGLIHISEISERYVRDVHTFVSVNERVRVKILDVDEDGIHFRLSLKAVDPAKKRYPRYRHPCAPYPDQVIGFHSLAEKLDEWIDEAYNRRNNYD</sequence>
<feature type="domain" description="S1 motif" evidence="1">
    <location>
        <begin position="6"/>
        <end position="75"/>
    </location>
</feature>
<dbReference type="NCBIfam" id="NF040579">
    <property type="entry name" value="S1_dom_CvfD"/>
    <property type="match status" value="1"/>
</dbReference>
<dbReference type="SMART" id="SM00316">
    <property type="entry name" value="S1"/>
    <property type="match status" value="1"/>
</dbReference>
<dbReference type="RefSeq" id="WP_289608311.1">
    <property type="nucleotide sequence ID" value="NZ_JAUDCG010000049.1"/>
</dbReference>
<reference evidence="3" key="1">
    <citation type="submission" date="2023-06" db="EMBL/GenBank/DDBJ databases">
        <title>Identification and characterization of horizontal gene transfer across gut microbiota members of farm animals based on homology search.</title>
        <authorList>
            <person name="Zeman M."/>
            <person name="Kubasova T."/>
            <person name="Jahodarova E."/>
            <person name="Nykrynova M."/>
            <person name="Rychlik I."/>
        </authorList>
    </citation>
    <scope>NUCLEOTIDE SEQUENCE [LARGE SCALE GENOMIC DNA]</scope>
    <source>
        <strain evidence="3">ET39</strain>
    </source>
</reference>
<gene>
    <name evidence="2" type="ORF">QUV96_09485</name>
</gene>
<dbReference type="InterPro" id="IPR012340">
    <property type="entry name" value="NA-bd_OB-fold"/>
</dbReference>
<dbReference type="InterPro" id="IPR003029">
    <property type="entry name" value="S1_domain"/>
</dbReference>
<protein>
    <submittedName>
        <fullName evidence="2">CvfD/Ygs/GSP13 family RNA-binding post-transcriptional regulator</fullName>
    </submittedName>
</protein>
<evidence type="ECO:0000313" key="3">
    <source>
        <dbReference type="Proteomes" id="UP001529340"/>
    </source>
</evidence>
<dbReference type="Proteomes" id="UP001529340">
    <property type="component" value="Unassembled WGS sequence"/>
</dbReference>
<reference evidence="2 3" key="3">
    <citation type="submission" date="2023-06" db="EMBL/GenBank/DDBJ databases">
        <authorList>
            <person name="Zeman M."/>
            <person name="Kubasova T."/>
            <person name="Jahodarova E."/>
            <person name="Nykrynova M."/>
            <person name="Rychlik I."/>
        </authorList>
    </citation>
    <scope>NUCLEOTIDE SEQUENCE [LARGE SCALE GENOMIC DNA]</scope>
    <source>
        <strain evidence="2 3">ET39</strain>
    </source>
</reference>
<dbReference type="SUPFAM" id="SSF50249">
    <property type="entry name" value="Nucleic acid-binding proteins"/>
    <property type="match status" value="1"/>
</dbReference>
<accession>A0ABT7UE06</accession>
<reference evidence="2 3" key="2">
    <citation type="submission" date="2023-06" db="EMBL/GenBank/DDBJ databases">
        <title>Identification and characterization of horizontal gene transfer across gut microbiota members of farm animals based on homology search.</title>
        <authorList>
            <person name="Schwarzerova J."/>
            <person name="Nykrynova M."/>
            <person name="Jureckova K."/>
            <person name="Cejkova D."/>
            <person name="Rychlik I."/>
        </authorList>
    </citation>
    <scope>NUCLEOTIDE SEQUENCE [LARGE SCALE GENOMIC DNA]</scope>
    <source>
        <strain evidence="2 3">ET39</strain>
    </source>
</reference>
<comment type="caution">
    <text evidence="2">The sequence shown here is derived from an EMBL/GenBank/DDBJ whole genome shotgun (WGS) entry which is preliminary data.</text>
</comment>
<dbReference type="Pfam" id="PF00575">
    <property type="entry name" value="S1"/>
    <property type="match status" value="1"/>
</dbReference>
<evidence type="ECO:0000259" key="1">
    <source>
        <dbReference type="PROSITE" id="PS50126"/>
    </source>
</evidence>
<keyword evidence="3" id="KW-1185">Reference proteome</keyword>